<dbReference type="PROSITE" id="PS50966">
    <property type="entry name" value="ZF_SWIM"/>
    <property type="match status" value="1"/>
</dbReference>
<dbReference type="EMBL" id="JAIVGD010000028">
    <property type="protein sequence ID" value="KAH0738462.1"/>
    <property type="molecule type" value="Genomic_DNA"/>
</dbReference>
<evidence type="ECO:0000256" key="2">
    <source>
        <dbReference type="ARBA" id="ARBA00022771"/>
    </source>
</evidence>
<keyword evidence="8" id="KW-1185">Reference proteome</keyword>
<dbReference type="InterPro" id="IPR018289">
    <property type="entry name" value="MULE_transposase_dom"/>
</dbReference>
<feature type="compositionally biased region" description="Basic and acidic residues" evidence="5">
    <location>
        <begin position="503"/>
        <end position="515"/>
    </location>
</feature>
<protein>
    <recommendedName>
        <fullName evidence="6">SWIM-type domain-containing protein</fullName>
    </recommendedName>
</protein>
<dbReference type="Pfam" id="PF04434">
    <property type="entry name" value="SWIM"/>
    <property type="match status" value="1"/>
</dbReference>
<organism evidence="7 8">
    <name type="scientific">Solanum tuberosum</name>
    <name type="common">Potato</name>
    <dbReference type="NCBI Taxonomy" id="4113"/>
    <lineage>
        <taxon>Eukaryota</taxon>
        <taxon>Viridiplantae</taxon>
        <taxon>Streptophyta</taxon>
        <taxon>Embryophyta</taxon>
        <taxon>Tracheophyta</taxon>
        <taxon>Spermatophyta</taxon>
        <taxon>Magnoliopsida</taxon>
        <taxon>eudicotyledons</taxon>
        <taxon>Gunneridae</taxon>
        <taxon>Pentapetalae</taxon>
        <taxon>asterids</taxon>
        <taxon>lamiids</taxon>
        <taxon>Solanales</taxon>
        <taxon>Solanaceae</taxon>
        <taxon>Solanoideae</taxon>
        <taxon>Solaneae</taxon>
        <taxon>Solanum</taxon>
    </lineage>
</organism>
<dbReference type="Pfam" id="PF10551">
    <property type="entry name" value="MULE"/>
    <property type="match status" value="1"/>
</dbReference>
<gene>
    <name evidence="7" type="ORF">KY290_037167</name>
</gene>
<dbReference type="PANTHER" id="PTHR31973:SF187">
    <property type="entry name" value="MUTATOR TRANSPOSASE MUDRA PROTEIN"/>
    <property type="match status" value="1"/>
</dbReference>
<dbReference type="InterPro" id="IPR007527">
    <property type="entry name" value="Znf_SWIM"/>
</dbReference>
<sequence length="703" mass="79558">MGISQENKGISSQFEIFLSVVLAEEVQGDSVLSLRDDVVEVVQDNMVGEVEDDNFNDPEYNLEEGDEDYHDVVTECHHMKVKGRPKKNIDSRMIGVGPSTTGILIPQVNQNAESDYDDSDELLEGGTDSEDEVEYKEYDAENDNPILEVGMKFASFEQFKEPNKIDPTWSVKGIIAIVQKDLGYTIEYMKAWRAKRQALKWVCLAPLKEAFKSGCRPLISLDGCWLQGTYGGNLLAAVAIDPNDCIFPVAYAVIADAESKETWSWFLTNLGYDLEITNSHHIAFMSDRQKGLIGAVKDLFPEAEHRNCVRHIALFKTHSRCDMLLNNLCESFNRYILDARDKAIITLLEMIKNKLMKRLYKKKEWINKYQGLICPKFENFLNQIRLEAALFRPNFSCGPKVSVEGPGGPFIVDMQKGSCTCRRWDLIGLPCPHALVSIHGNGDRVEDYVNVYYKVETFKNVYSHFITPTNPEDHWPKVMNGGEVLPSKIVRKKRGRKPKLRRKEAEELQKQKQAEAQRQSENGHNARGHYKYVNIVMPETRQPFETQDLVFEYVSWGYSSQFNHDTWDNSQLEVNLANQSIITQESRQKSTGVECIQDGVVVQVTDVVNVSDKGADCVRGARCAQDEIADCVRETRCTQDESVDCVRGTRCAQDETADCVRGDRCAQDESVDCVRGARRAQDESANYVRGDQCAQDESAHAGL</sequence>
<reference evidence="7 8" key="1">
    <citation type="journal article" date="2021" name="bioRxiv">
        <title>Chromosome-scale and haplotype-resolved genome assembly of a tetraploid potato cultivar.</title>
        <authorList>
            <person name="Sun H."/>
            <person name="Jiao W.-B."/>
            <person name="Krause K."/>
            <person name="Campoy J.A."/>
            <person name="Goel M."/>
            <person name="Folz-Donahue K."/>
            <person name="Kukat C."/>
            <person name="Huettel B."/>
            <person name="Schneeberger K."/>
        </authorList>
    </citation>
    <scope>NUCLEOTIDE SEQUENCE [LARGE SCALE GENOMIC DNA]</scope>
    <source>
        <strain evidence="7">SolTubOtavaFocal</strain>
        <tissue evidence="7">Leaves</tissue>
    </source>
</reference>
<keyword evidence="1" id="KW-0479">Metal-binding</keyword>
<evidence type="ECO:0000256" key="3">
    <source>
        <dbReference type="ARBA" id="ARBA00022833"/>
    </source>
</evidence>
<evidence type="ECO:0000259" key="6">
    <source>
        <dbReference type="PROSITE" id="PS50966"/>
    </source>
</evidence>
<feature type="region of interest" description="Disordered" evidence="5">
    <location>
        <begin position="114"/>
        <end position="134"/>
    </location>
</feature>
<evidence type="ECO:0000256" key="5">
    <source>
        <dbReference type="SAM" id="MobiDB-lite"/>
    </source>
</evidence>
<evidence type="ECO:0000313" key="7">
    <source>
        <dbReference type="EMBL" id="KAH0738462.1"/>
    </source>
</evidence>
<comment type="caution">
    <text evidence="7">The sequence shown here is derived from an EMBL/GenBank/DDBJ whole genome shotgun (WGS) entry which is preliminary data.</text>
</comment>
<dbReference type="PANTHER" id="PTHR31973">
    <property type="entry name" value="POLYPROTEIN, PUTATIVE-RELATED"/>
    <property type="match status" value="1"/>
</dbReference>
<feature type="compositionally biased region" description="Basic residues" evidence="5">
    <location>
        <begin position="492"/>
        <end position="502"/>
    </location>
</feature>
<accession>A0ABQ7TUR0</accession>
<keyword evidence="3" id="KW-0862">Zinc</keyword>
<evidence type="ECO:0000256" key="4">
    <source>
        <dbReference type="PROSITE-ProRule" id="PRU00325"/>
    </source>
</evidence>
<dbReference type="SMART" id="SM00575">
    <property type="entry name" value="ZnF_PMZ"/>
    <property type="match status" value="1"/>
</dbReference>
<name>A0ABQ7TUR0_SOLTU</name>
<dbReference type="Proteomes" id="UP000826656">
    <property type="component" value="Unassembled WGS sequence"/>
</dbReference>
<evidence type="ECO:0000313" key="8">
    <source>
        <dbReference type="Proteomes" id="UP000826656"/>
    </source>
</evidence>
<dbReference type="InterPro" id="IPR006564">
    <property type="entry name" value="Znf_PMZ"/>
</dbReference>
<keyword evidence="2 4" id="KW-0863">Zinc-finger</keyword>
<feature type="domain" description="SWIM-type" evidence="6">
    <location>
        <begin position="410"/>
        <end position="442"/>
    </location>
</feature>
<feature type="region of interest" description="Disordered" evidence="5">
    <location>
        <begin position="492"/>
        <end position="527"/>
    </location>
</feature>
<evidence type="ECO:0000256" key="1">
    <source>
        <dbReference type="ARBA" id="ARBA00022723"/>
    </source>
</evidence>
<proteinExistence type="predicted"/>